<name>A0A2M4CGY9_ANODA</name>
<feature type="compositionally biased region" description="Pro residues" evidence="5">
    <location>
        <begin position="414"/>
        <end position="424"/>
    </location>
</feature>
<feature type="repeat" description="WD" evidence="4">
    <location>
        <begin position="88"/>
        <end position="119"/>
    </location>
</feature>
<feature type="region of interest" description="Disordered" evidence="5">
    <location>
        <begin position="390"/>
        <end position="436"/>
    </location>
</feature>
<keyword evidence="3" id="KW-0677">Repeat</keyword>
<evidence type="ECO:0000256" key="5">
    <source>
        <dbReference type="SAM" id="MobiDB-lite"/>
    </source>
</evidence>
<feature type="compositionally biased region" description="Polar residues" evidence="5">
    <location>
        <begin position="395"/>
        <end position="405"/>
    </location>
</feature>
<dbReference type="SMART" id="SM00320">
    <property type="entry name" value="WD40"/>
    <property type="match status" value="5"/>
</dbReference>
<dbReference type="EMBL" id="GGFL01000243">
    <property type="protein sequence ID" value="MBW64421.1"/>
    <property type="molecule type" value="Transcribed_RNA"/>
</dbReference>
<dbReference type="Pfam" id="PF00400">
    <property type="entry name" value="WD40"/>
    <property type="match status" value="3"/>
</dbReference>
<dbReference type="InterPro" id="IPR001680">
    <property type="entry name" value="WD40_rpt"/>
</dbReference>
<accession>A0A2M4CGY9</accession>
<evidence type="ECO:0000256" key="4">
    <source>
        <dbReference type="PROSITE-ProRule" id="PRU00221"/>
    </source>
</evidence>
<organism evidence="6">
    <name type="scientific">Anopheles darlingi</name>
    <name type="common">Mosquito</name>
    <dbReference type="NCBI Taxonomy" id="43151"/>
    <lineage>
        <taxon>Eukaryota</taxon>
        <taxon>Metazoa</taxon>
        <taxon>Ecdysozoa</taxon>
        <taxon>Arthropoda</taxon>
        <taxon>Hexapoda</taxon>
        <taxon>Insecta</taxon>
        <taxon>Pterygota</taxon>
        <taxon>Neoptera</taxon>
        <taxon>Endopterygota</taxon>
        <taxon>Diptera</taxon>
        <taxon>Nematocera</taxon>
        <taxon>Culicoidea</taxon>
        <taxon>Culicidae</taxon>
        <taxon>Anophelinae</taxon>
        <taxon>Anopheles</taxon>
    </lineage>
</organism>
<evidence type="ECO:0000256" key="3">
    <source>
        <dbReference type="ARBA" id="ARBA00022737"/>
    </source>
</evidence>
<dbReference type="InterPro" id="IPR015943">
    <property type="entry name" value="WD40/YVTN_repeat-like_dom_sf"/>
</dbReference>
<reference evidence="6" key="1">
    <citation type="submission" date="2018-01" db="EMBL/GenBank/DDBJ databases">
        <title>An insight into the sialome of Amazonian anophelines.</title>
        <authorList>
            <person name="Ribeiro J.M."/>
            <person name="Scarpassa V."/>
            <person name="Calvo E."/>
        </authorList>
    </citation>
    <scope>NUCLEOTIDE SEQUENCE</scope>
</reference>
<protein>
    <submittedName>
        <fullName evidence="6">Putative wd40 domain protein</fullName>
    </submittedName>
</protein>
<feature type="repeat" description="WD" evidence="4">
    <location>
        <begin position="130"/>
        <end position="164"/>
    </location>
</feature>
<keyword evidence="2 4" id="KW-0853">WD repeat</keyword>
<dbReference type="PANTHER" id="PTHR14588">
    <property type="entry name" value="DDB1- AND CUL4-ASSOCIATED FACTOR 10"/>
    <property type="match status" value="1"/>
</dbReference>
<dbReference type="OrthoDB" id="20669at2759"/>
<dbReference type="GeneID" id="125950511"/>
<evidence type="ECO:0000313" key="6">
    <source>
        <dbReference type="EMBL" id="MBW64421.1"/>
    </source>
</evidence>
<dbReference type="InterPro" id="IPR036322">
    <property type="entry name" value="WD40_repeat_dom_sf"/>
</dbReference>
<dbReference type="AlphaFoldDB" id="A0A2M4CGY9"/>
<dbReference type="PROSITE" id="PS50294">
    <property type="entry name" value="WD_REPEATS_REGION"/>
    <property type="match status" value="2"/>
</dbReference>
<dbReference type="VEuPathDB" id="VectorBase:ADAC010131"/>
<dbReference type="InterPro" id="IPR039085">
    <property type="entry name" value="DCA10"/>
</dbReference>
<dbReference type="VEuPathDB" id="VectorBase:ADAR2_006060"/>
<proteinExistence type="inferred from homology"/>
<feature type="region of interest" description="Disordered" evidence="5">
    <location>
        <begin position="306"/>
        <end position="338"/>
    </location>
</feature>
<evidence type="ECO:0000256" key="2">
    <source>
        <dbReference type="ARBA" id="ARBA00022574"/>
    </source>
</evidence>
<dbReference type="PROSITE" id="PS50082">
    <property type="entry name" value="WD_REPEATS_2"/>
    <property type="match status" value="2"/>
</dbReference>
<dbReference type="PANTHER" id="PTHR14588:SF2">
    <property type="entry name" value="DDB1- AND CUL4-ASSOCIATED FACTOR 10"/>
    <property type="match status" value="1"/>
</dbReference>
<feature type="compositionally biased region" description="Acidic residues" evidence="5">
    <location>
        <begin position="309"/>
        <end position="319"/>
    </location>
</feature>
<dbReference type="RefSeq" id="XP_049534586.1">
    <property type="nucleotide sequence ID" value="XM_049678629.1"/>
</dbReference>
<comment type="similarity">
    <text evidence="1">Belongs to the WD repeat DCAF10 family.</text>
</comment>
<evidence type="ECO:0000256" key="1">
    <source>
        <dbReference type="ARBA" id="ARBA00005903"/>
    </source>
</evidence>
<dbReference type="Gene3D" id="2.130.10.10">
    <property type="entry name" value="YVTN repeat-like/Quinoprotein amine dehydrogenase"/>
    <property type="match status" value="2"/>
</dbReference>
<dbReference type="SUPFAM" id="SSF50978">
    <property type="entry name" value="WD40 repeat-like"/>
    <property type="match status" value="1"/>
</dbReference>
<sequence>MYHWQLNRERGTVPRAVGNTDIVYRMVYGSFNRRLMLPRHCRNENDFEDDSINGLTFSTDGSILVGALASYGIKMWDPVSEQQITHLKNAHEKSVNCIKFINEHKFASGSDDHTVSLWDARYLHKPLRSFYGHDGWVKNIEFSRYHNMLISSALDGTVIGWQLDGNMERIYNYQRLCNIPGLVRCRMTPDETRLLLTTSGGYMIVIHNLDIMHLNSDLEDFQPNVYRLLQSVRRLEMMTPYYNRWFYPFSRRNRVELITDFPHNDFAEVISSLEIHPYGWCAVSRNNPSNAYDNERQYTTVHDIQALPNDDDEDDEDGEAEAKQLDSGGEETIDDNRKQVPFAGADVLEHSRCMEQLRLLRNIYEQPNGHDSDSEDSESSLECEVLVGFPAASPTGDQSLGNQRVTTSPLHSPTAPPATLPPPRTEPRSCPAPQRRDAIGGLAMTNLLSRPTERTERSERLWRERVSAAFRCTLGDHDYCEDVIVSPNNLRDLTNGMHDATLGESERRRLGRVHVSPPARVRNELWAACVPYGEIMHLVGAESSTLRPAGRPLEPPFDGTSDTQLHRPHDPAKLCTNNRRLLYYIEELGDLPRYIKEPAFSPDGRILCSPYGDSIRLLAFDEKCSELHRTIETESNRGPAQKLHVLKEYDAGCESPVASCSFSPRMPLLVTGCRNGTLVWHSRCLH</sequence>
<dbReference type="GO" id="GO:0080008">
    <property type="term" value="C:Cul4-RING E3 ubiquitin ligase complex"/>
    <property type="evidence" value="ECO:0007669"/>
    <property type="project" value="TreeGrafter"/>
</dbReference>